<dbReference type="PANTHER" id="PTHR46093">
    <property type="entry name" value="ACYL-COA-BINDING DOMAIN-CONTAINING PROTEIN 5"/>
    <property type="match status" value="1"/>
</dbReference>
<proteinExistence type="predicted"/>
<dbReference type="InterPro" id="IPR015915">
    <property type="entry name" value="Kelch-typ_b-propeller"/>
</dbReference>
<reference evidence="4 5" key="1">
    <citation type="journal article" date="2019" name="Environ. Microbiol.">
        <title>At the nexus of three kingdoms: the genome of the mycorrhizal fungus Gigaspora margarita provides insights into plant, endobacterial and fungal interactions.</title>
        <authorList>
            <person name="Venice F."/>
            <person name="Ghignone S."/>
            <person name="Salvioli di Fossalunga A."/>
            <person name="Amselem J."/>
            <person name="Novero M."/>
            <person name="Xianan X."/>
            <person name="Sedzielewska Toro K."/>
            <person name="Morin E."/>
            <person name="Lipzen A."/>
            <person name="Grigoriev I.V."/>
            <person name="Henrissat B."/>
            <person name="Martin F.M."/>
            <person name="Bonfante P."/>
        </authorList>
    </citation>
    <scope>NUCLEOTIDE SEQUENCE [LARGE SCALE GENOMIC DNA]</scope>
    <source>
        <strain evidence="4 5">BEG34</strain>
    </source>
</reference>
<sequence>MLYFGYIFFFKHYFTSAAFIPAGRKLHCSVLINKKIYIGGGRIGGGNRDDSSTTNEFFYLDISKQFTIINNASLPWNDLTYTGSPQKYLSTACIGGKNNDIIFILGGGPIDQQFINVNKFETSKQQWFNVNTTATTPVDRYSLSCAKFNNGKIVIFSGFTNLTDAPNDLLIFNTLTELWSLSNASNAPPNRSAYCAIILPDENILYIGGTGSDSSTVLPMDQLPLYNTGSDTWITKNTSGPTPPGRSQFSAVITPDGRIVIFGGNDGKNFGDLWVLDTTTTTYQWSNGNISNPIPDLTLSGHTATLVDNYMFVFFGLFSNDNLSSRIFMLDVSQKDSYSWVTEFIPSNATTTIPNNTTTITPSNTATTVSGNTATTVSSNKNIGEIVGSVFGVVGGLALIILIIVAFKKLHMAHWVNRQNVNQDREVPQ</sequence>
<dbReference type="OrthoDB" id="2363417at2759"/>
<comment type="caution">
    <text evidence="4">The sequence shown here is derived from an EMBL/GenBank/DDBJ whole genome shotgun (WGS) entry which is preliminary data.</text>
</comment>
<keyword evidence="3" id="KW-1133">Transmembrane helix</keyword>
<dbReference type="EMBL" id="WTPW01000899">
    <property type="protein sequence ID" value="KAF0470697.1"/>
    <property type="molecule type" value="Genomic_DNA"/>
</dbReference>
<evidence type="ECO:0000313" key="4">
    <source>
        <dbReference type="EMBL" id="KAF0470697.1"/>
    </source>
</evidence>
<dbReference type="Pfam" id="PF24681">
    <property type="entry name" value="Kelch_KLHDC2_KLHL20_DRC7"/>
    <property type="match status" value="1"/>
</dbReference>
<dbReference type="PANTHER" id="PTHR46093:SF18">
    <property type="entry name" value="FIBRONECTIN TYPE-III DOMAIN-CONTAINING PROTEIN"/>
    <property type="match status" value="1"/>
</dbReference>
<accession>A0A8H3XLM0</accession>
<dbReference type="Proteomes" id="UP000439903">
    <property type="component" value="Unassembled WGS sequence"/>
</dbReference>
<evidence type="ECO:0000256" key="2">
    <source>
        <dbReference type="ARBA" id="ARBA00022737"/>
    </source>
</evidence>
<keyword evidence="3" id="KW-0472">Membrane</keyword>
<keyword evidence="3" id="KW-0812">Transmembrane</keyword>
<organism evidence="4 5">
    <name type="scientific">Gigaspora margarita</name>
    <dbReference type="NCBI Taxonomy" id="4874"/>
    <lineage>
        <taxon>Eukaryota</taxon>
        <taxon>Fungi</taxon>
        <taxon>Fungi incertae sedis</taxon>
        <taxon>Mucoromycota</taxon>
        <taxon>Glomeromycotina</taxon>
        <taxon>Glomeromycetes</taxon>
        <taxon>Diversisporales</taxon>
        <taxon>Gigasporaceae</taxon>
        <taxon>Gigaspora</taxon>
    </lineage>
</organism>
<gene>
    <name evidence="4" type="ORF">F8M41_025297</name>
</gene>
<dbReference type="Gene3D" id="2.120.10.80">
    <property type="entry name" value="Kelch-type beta propeller"/>
    <property type="match status" value="2"/>
</dbReference>
<name>A0A8H3XLM0_GIGMA</name>
<evidence type="ECO:0000256" key="3">
    <source>
        <dbReference type="SAM" id="Phobius"/>
    </source>
</evidence>
<evidence type="ECO:0000313" key="5">
    <source>
        <dbReference type="Proteomes" id="UP000439903"/>
    </source>
</evidence>
<evidence type="ECO:0000256" key="1">
    <source>
        <dbReference type="ARBA" id="ARBA00022441"/>
    </source>
</evidence>
<keyword evidence="5" id="KW-1185">Reference proteome</keyword>
<keyword evidence="1" id="KW-0880">Kelch repeat</keyword>
<feature type="transmembrane region" description="Helical" evidence="3">
    <location>
        <begin position="386"/>
        <end position="407"/>
    </location>
</feature>
<dbReference type="AlphaFoldDB" id="A0A8H3XLM0"/>
<protein>
    <submittedName>
        <fullName evidence="4">Galactose oxidase</fullName>
    </submittedName>
</protein>
<dbReference type="SUPFAM" id="SSF117281">
    <property type="entry name" value="Kelch motif"/>
    <property type="match status" value="1"/>
</dbReference>
<keyword evidence="2" id="KW-0677">Repeat</keyword>